<proteinExistence type="predicted"/>
<keyword evidence="3" id="KW-1185">Reference proteome</keyword>
<evidence type="ECO:0000313" key="3">
    <source>
        <dbReference type="Proteomes" id="UP000053237"/>
    </source>
</evidence>
<feature type="signal peptide" evidence="1">
    <location>
        <begin position="1"/>
        <end position="21"/>
    </location>
</feature>
<comment type="caution">
    <text evidence="2">The sequence shown here is derived from an EMBL/GenBank/DDBJ whole genome shotgun (WGS) entry which is preliminary data.</text>
</comment>
<evidence type="ECO:0008006" key="4">
    <source>
        <dbReference type="Google" id="ProtNLM"/>
    </source>
</evidence>
<evidence type="ECO:0000313" key="2">
    <source>
        <dbReference type="EMBL" id="CCI10828.1"/>
    </source>
</evidence>
<dbReference type="EMBL" id="CAIX01000420">
    <property type="protein sequence ID" value="CCI10828.1"/>
    <property type="molecule type" value="Genomic_DNA"/>
</dbReference>
<gene>
    <name evidence="2" type="ORF">BN9_117980</name>
</gene>
<reference evidence="2 3" key="1">
    <citation type="submission" date="2012-05" db="EMBL/GenBank/DDBJ databases">
        <title>Recombination and specialization in a pathogen metapopulation.</title>
        <authorList>
            <person name="Gardiner A."/>
            <person name="Kemen E."/>
            <person name="Schultz-Larsen T."/>
            <person name="MacLean D."/>
            <person name="Van Oosterhout C."/>
            <person name="Jones J.D.G."/>
        </authorList>
    </citation>
    <scope>NUCLEOTIDE SEQUENCE [LARGE SCALE GENOMIC DNA]</scope>
    <source>
        <strain evidence="2 3">Ac Nc2</strain>
    </source>
</reference>
<accession>A0A024FUJ7</accession>
<dbReference type="Proteomes" id="UP000053237">
    <property type="component" value="Unassembled WGS sequence"/>
</dbReference>
<feature type="chain" id="PRO_5001531854" description="C3H1-type domain-containing protein" evidence="1">
    <location>
        <begin position="22"/>
        <end position="690"/>
    </location>
</feature>
<protein>
    <recommendedName>
        <fullName evidence="4">C3H1-type domain-containing protein</fullName>
    </recommendedName>
</protein>
<sequence>MVLRSSFIPILMELLIINAGASKIGRLQSASSYSRLLAVTTAQVEDCHTCLLRNVGVERITLVASNKITRIYLIKSRVTVLESFLNQCNNEKSCQLQTDIDMFPPWSSILWRNPVLEVAISRFSMHINDITLDPSRDKKVVSNLESYRGIAFFFFDEIQKMHIRRHRTVKTRNAQLERKQIDKSTYQHSSVGNILIAQDPAVRESPSLARCFYSYSRRFQCERCLALHSISLGVRAYPFKKLKKGLDFVFAFASFHTHGKIQENCAKKYCLSLNSLSSAACDNLDRMFPQDKKTLHDDGTSANGAENQIEIVPPNHSQASISSQEDIYFRYIASDLDFGSDLGTELDTPTKNVKLGIEIQVIEQFLSQTEISCMRVRRDQNDRLFFLRCLSESAGNDNPIFLVRSSSLTELILFFKSSLLKVDFARNCFEEYGGSDIVPLLNPPSFCDYYRIKYKIKSNTYPELRTLTKTKPQTELCVLVSHITSKYKSCGRCVKTFFDPMYKGWVSMPPTHSSLWKDSKERNPSTMVDNVLLHCIRTKRCSKIQLYPKMVCKMHEEIMELHVKGNVINEKSMSKFDRMTDRVWPSADPHLSGSENLLDRPALMIVYDAIDPKECLRCLILCTQVFYSYKFKGNRRGYIWMHQSSSDLLSPCISGNSCTELWHDETAEQLAISDDMRPWSVVDIGDLNDF</sequence>
<dbReference type="AlphaFoldDB" id="A0A024FUJ7"/>
<dbReference type="InParanoid" id="A0A024FUJ7"/>
<keyword evidence="1" id="KW-0732">Signal</keyword>
<evidence type="ECO:0000256" key="1">
    <source>
        <dbReference type="SAM" id="SignalP"/>
    </source>
</evidence>
<organism evidence="2 3">
    <name type="scientific">Albugo candida</name>
    <dbReference type="NCBI Taxonomy" id="65357"/>
    <lineage>
        <taxon>Eukaryota</taxon>
        <taxon>Sar</taxon>
        <taxon>Stramenopiles</taxon>
        <taxon>Oomycota</taxon>
        <taxon>Peronosporomycetes</taxon>
        <taxon>Albuginales</taxon>
        <taxon>Albuginaceae</taxon>
        <taxon>Albugo</taxon>
    </lineage>
</organism>
<name>A0A024FUJ7_9STRA</name>